<reference evidence="1" key="2">
    <citation type="journal article" date="2023" name="IMA Fungus">
        <title>Comparative genomic study of the Penicillium genus elucidates a diverse pangenome and 15 lateral gene transfer events.</title>
        <authorList>
            <person name="Petersen C."/>
            <person name="Sorensen T."/>
            <person name="Nielsen M.R."/>
            <person name="Sondergaard T.E."/>
            <person name="Sorensen J.L."/>
            <person name="Fitzpatrick D.A."/>
            <person name="Frisvad J.C."/>
            <person name="Nielsen K.L."/>
        </authorList>
    </citation>
    <scope>NUCLEOTIDE SEQUENCE</scope>
    <source>
        <strain evidence="1">IBT 35673</strain>
    </source>
</reference>
<dbReference type="EMBL" id="JAPZBQ010000002">
    <property type="protein sequence ID" value="KAJ5345654.1"/>
    <property type="molecule type" value="Genomic_DNA"/>
</dbReference>
<evidence type="ECO:0000313" key="2">
    <source>
        <dbReference type="Proteomes" id="UP001147695"/>
    </source>
</evidence>
<accession>A0A9W9ULU0</accession>
<sequence>MAEMGRCVEAHGSFIVYWPLCKDLESHFEVTPRIPPGPNEGTFPTPSFTGDRDHIGRALEIIHGEQGILQLLLHVEVHLLSLQEARIAYEGSHDATAELEAIRFEVRARLRRIDTLLEELESEL</sequence>
<proteinExistence type="predicted"/>
<dbReference type="Proteomes" id="UP001147695">
    <property type="component" value="Unassembled WGS sequence"/>
</dbReference>
<comment type="caution">
    <text evidence="1">The sequence shown here is derived from an EMBL/GenBank/DDBJ whole genome shotgun (WGS) entry which is preliminary data.</text>
</comment>
<protein>
    <submittedName>
        <fullName evidence="1">Uncharacterized protein</fullName>
    </submittedName>
</protein>
<name>A0A9W9ULU0_PENBR</name>
<organism evidence="1 2">
    <name type="scientific">Penicillium brevicompactum</name>
    <dbReference type="NCBI Taxonomy" id="5074"/>
    <lineage>
        <taxon>Eukaryota</taxon>
        <taxon>Fungi</taxon>
        <taxon>Dikarya</taxon>
        <taxon>Ascomycota</taxon>
        <taxon>Pezizomycotina</taxon>
        <taxon>Eurotiomycetes</taxon>
        <taxon>Eurotiomycetidae</taxon>
        <taxon>Eurotiales</taxon>
        <taxon>Aspergillaceae</taxon>
        <taxon>Penicillium</taxon>
    </lineage>
</organism>
<evidence type="ECO:0000313" key="1">
    <source>
        <dbReference type="EMBL" id="KAJ5345654.1"/>
    </source>
</evidence>
<dbReference type="AlphaFoldDB" id="A0A9W9ULU0"/>
<reference evidence="1" key="1">
    <citation type="submission" date="2022-12" db="EMBL/GenBank/DDBJ databases">
        <authorList>
            <person name="Petersen C."/>
        </authorList>
    </citation>
    <scope>NUCLEOTIDE SEQUENCE</scope>
    <source>
        <strain evidence="1">IBT 35673</strain>
    </source>
</reference>
<gene>
    <name evidence="1" type="ORF">N7452_003658</name>
</gene>